<feature type="coiled-coil region" evidence="1">
    <location>
        <begin position="44"/>
        <end position="137"/>
    </location>
</feature>
<name>A0A518HRF6_9BACT</name>
<dbReference type="InterPro" id="IPR025280">
    <property type="entry name" value="SNIPE"/>
</dbReference>
<organism evidence="5 6">
    <name type="scientific">Stieleria neptunia</name>
    <dbReference type="NCBI Taxonomy" id="2527979"/>
    <lineage>
        <taxon>Bacteria</taxon>
        <taxon>Pseudomonadati</taxon>
        <taxon>Planctomycetota</taxon>
        <taxon>Planctomycetia</taxon>
        <taxon>Pirellulales</taxon>
        <taxon>Pirellulaceae</taxon>
        <taxon>Stieleria</taxon>
    </lineage>
</organism>
<dbReference type="Pfam" id="PF13455">
    <property type="entry name" value="MUG113"/>
    <property type="match status" value="1"/>
</dbReference>
<keyword evidence="3" id="KW-0472">Membrane</keyword>
<keyword evidence="1" id="KW-0175">Coiled coil</keyword>
<evidence type="ECO:0000256" key="2">
    <source>
        <dbReference type="SAM" id="MobiDB-lite"/>
    </source>
</evidence>
<dbReference type="SMART" id="SM00974">
    <property type="entry name" value="T5orf172"/>
    <property type="match status" value="1"/>
</dbReference>
<dbReference type="EMBL" id="CP037423">
    <property type="protein sequence ID" value="QDV43435.1"/>
    <property type="molecule type" value="Genomic_DNA"/>
</dbReference>
<dbReference type="OrthoDB" id="9811665at2"/>
<evidence type="ECO:0000313" key="5">
    <source>
        <dbReference type="EMBL" id="QDV43435.1"/>
    </source>
</evidence>
<dbReference type="InterPro" id="IPR018306">
    <property type="entry name" value="Phage_T5_Orf172_DNA-bd"/>
</dbReference>
<evidence type="ECO:0000256" key="3">
    <source>
        <dbReference type="SAM" id="Phobius"/>
    </source>
</evidence>
<feature type="coiled-coil region" evidence="1">
    <location>
        <begin position="172"/>
        <end position="228"/>
    </location>
</feature>
<evidence type="ECO:0000313" key="6">
    <source>
        <dbReference type="Proteomes" id="UP000319004"/>
    </source>
</evidence>
<keyword evidence="6" id="KW-1185">Reference proteome</keyword>
<sequence length="578" mass="66314">MSFLELILVFAIIAVVSTSLLIITSLATSNRLKKNECHGLALDLGSKEKVIADLRQEIDRHRETSSEVKTQLAVCQSHSERTTAELAGAHEQIQSLKERLKRYVTIDDAEAHAEQIKKDAEKRVAELSAKSESIKSEAVIYRDQAVKLKTKRDSLNSQLKSLQMYKDGCDSIEKLNAKIEDRQAALDTAIQEMEREQNERANKLNQQIDSLESELENRRKELDLVDDAAEMQSFGVYHPKFNFDHSERYRDAIKDCTTQQKEMIREKTACVCETAWSVGGSEAKGRTMTNQNIKLMLRAVNGECDGIIAKVTFRNVEASEKRIKKCFEMINKLGKSNDISFSPRYEQLKLQELYLNYEYEAQKQEEKEREREQRELIREEEKAEKEIKKGQEAAEKDEATKTTALEKARQELADQHGKHNDKLEKLVQKLEEELKEALDRKAKAIARAQLTKSGHVYVLSNVGTMGKDVYKIGMTRRLEPLDRVKELGDASVPFPFDVHAMIYSEDAPKLENSLHKYFEDRRVNLVNLRREFFYVTLDEIRDAVSDLHGLFTFRLEPEAEQFRTSEGLREEAKSAVAG</sequence>
<feature type="domain" description="Bacteriophage T5 Orf172 DNA-binding" evidence="4">
    <location>
        <begin position="464"/>
        <end position="547"/>
    </location>
</feature>
<evidence type="ECO:0000259" key="4">
    <source>
        <dbReference type="SMART" id="SM00974"/>
    </source>
</evidence>
<gene>
    <name evidence="5" type="primary">smc_10</name>
    <name evidence="5" type="ORF">Enr13x_32920</name>
</gene>
<feature type="transmembrane region" description="Helical" evidence="3">
    <location>
        <begin position="6"/>
        <end position="27"/>
    </location>
</feature>
<accession>A0A518HRF6</accession>
<dbReference type="KEGG" id="snep:Enr13x_32920"/>
<dbReference type="AlphaFoldDB" id="A0A518HRF6"/>
<dbReference type="Pfam" id="PF13250">
    <property type="entry name" value="SNIPE"/>
    <property type="match status" value="1"/>
</dbReference>
<keyword evidence="3" id="KW-0812">Transmembrane</keyword>
<evidence type="ECO:0000256" key="1">
    <source>
        <dbReference type="SAM" id="Coils"/>
    </source>
</evidence>
<feature type="region of interest" description="Disordered" evidence="2">
    <location>
        <begin position="382"/>
        <end position="401"/>
    </location>
</feature>
<reference evidence="5 6" key="1">
    <citation type="submission" date="2019-03" db="EMBL/GenBank/DDBJ databases">
        <title>Deep-cultivation of Planctomycetes and their phenomic and genomic characterization uncovers novel biology.</title>
        <authorList>
            <person name="Wiegand S."/>
            <person name="Jogler M."/>
            <person name="Boedeker C."/>
            <person name="Pinto D."/>
            <person name="Vollmers J."/>
            <person name="Rivas-Marin E."/>
            <person name="Kohn T."/>
            <person name="Peeters S.H."/>
            <person name="Heuer A."/>
            <person name="Rast P."/>
            <person name="Oberbeckmann S."/>
            <person name="Bunk B."/>
            <person name="Jeske O."/>
            <person name="Meyerdierks A."/>
            <person name="Storesund J.E."/>
            <person name="Kallscheuer N."/>
            <person name="Luecker S."/>
            <person name="Lage O.M."/>
            <person name="Pohl T."/>
            <person name="Merkel B.J."/>
            <person name="Hornburger P."/>
            <person name="Mueller R.-W."/>
            <person name="Bruemmer F."/>
            <person name="Labrenz M."/>
            <person name="Spormann A.M."/>
            <person name="Op den Camp H."/>
            <person name="Overmann J."/>
            <person name="Amann R."/>
            <person name="Jetten M.S.M."/>
            <person name="Mascher T."/>
            <person name="Medema M.H."/>
            <person name="Devos D.P."/>
            <person name="Kaster A.-K."/>
            <person name="Ovreas L."/>
            <person name="Rohde M."/>
            <person name="Galperin M.Y."/>
            <person name="Jogler C."/>
        </authorList>
    </citation>
    <scope>NUCLEOTIDE SEQUENCE [LARGE SCALE GENOMIC DNA]</scope>
    <source>
        <strain evidence="5 6">Enr13</strain>
    </source>
</reference>
<dbReference type="RefSeq" id="WP_145387590.1">
    <property type="nucleotide sequence ID" value="NZ_CP037423.1"/>
</dbReference>
<keyword evidence="3" id="KW-1133">Transmembrane helix</keyword>
<dbReference type="Proteomes" id="UP000319004">
    <property type="component" value="Chromosome"/>
</dbReference>
<proteinExistence type="predicted"/>
<protein>
    <submittedName>
        <fullName evidence="5">Chromosome partition protein Smc</fullName>
    </submittedName>
</protein>